<dbReference type="AlphaFoldDB" id="A0A023G0G5"/>
<organism evidence="2">
    <name type="scientific">Amblyomma parvum</name>
    <name type="common">South American tick</name>
    <dbReference type="NCBI Taxonomy" id="251391"/>
    <lineage>
        <taxon>Eukaryota</taxon>
        <taxon>Metazoa</taxon>
        <taxon>Ecdysozoa</taxon>
        <taxon>Arthropoda</taxon>
        <taxon>Chelicerata</taxon>
        <taxon>Arachnida</taxon>
        <taxon>Acari</taxon>
        <taxon>Parasitiformes</taxon>
        <taxon>Ixodida</taxon>
        <taxon>Ixodoidea</taxon>
        <taxon>Ixodidae</taxon>
        <taxon>Amblyomminae</taxon>
        <taxon>Amblyomma</taxon>
    </lineage>
</organism>
<dbReference type="EMBL" id="GBBL01000136">
    <property type="protein sequence ID" value="JAC27184.1"/>
    <property type="molecule type" value="mRNA"/>
</dbReference>
<keyword evidence="1" id="KW-0732">Signal</keyword>
<evidence type="ECO:0000313" key="2">
    <source>
        <dbReference type="EMBL" id="JAC27184.1"/>
    </source>
</evidence>
<feature type="chain" id="PRO_5001515892" evidence="1">
    <location>
        <begin position="18"/>
        <end position="123"/>
    </location>
</feature>
<protein>
    <submittedName>
        <fullName evidence="2">Putative secreted protein</fullName>
    </submittedName>
</protein>
<accession>A0A023G0G5</accession>
<proteinExistence type="evidence at transcript level"/>
<feature type="signal peptide" evidence="1">
    <location>
        <begin position="1"/>
        <end position="17"/>
    </location>
</feature>
<sequence length="123" mass="13911">MMQALQVFCSCLSLCCGQTIFHISGTLKQSCSSVIVFWSGTVLSFIHSRQCCQSQRVCSGRLKFTPKKVLRLRTKVNTSILYCNKPKVPWPVPSGLRFTSCHSFVQWLIETSRTLRITCGNMI</sequence>
<name>A0A023G0G5_AMBPA</name>
<reference evidence="2" key="1">
    <citation type="submission" date="2014-03" db="EMBL/GenBank/DDBJ databases">
        <title>The sialotranscriptome of Amblyomma triste, Amblyomma parvum and Amblyomma cajennense ticks, uncovered by 454-based RNA-seq.</title>
        <authorList>
            <person name="Garcia G.R."/>
            <person name="Gardinassi L.G."/>
            <person name="Ribeiro J.M."/>
            <person name="Anatrielo E."/>
            <person name="Ferreira B.R."/>
            <person name="Moreira H.N."/>
            <person name="Mafra C."/>
            <person name="Olegario M.M."/>
            <person name="Szabo P.J."/>
            <person name="Miranda-Santos I.K."/>
            <person name="Maruyama S.R."/>
        </authorList>
    </citation>
    <scope>NUCLEOTIDE SEQUENCE</scope>
    <source>
        <strain evidence="2">Araguapaz</strain>
        <tissue evidence="2">Salivary glands</tissue>
    </source>
</reference>
<evidence type="ECO:0000256" key="1">
    <source>
        <dbReference type="SAM" id="SignalP"/>
    </source>
</evidence>